<name>A0A3E2B3D0_9FIRM</name>
<protein>
    <recommendedName>
        <fullName evidence="3">DUF4829 domain-containing protein</fullName>
    </recommendedName>
</protein>
<dbReference type="Proteomes" id="UP000260649">
    <property type="component" value="Unassembled WGS sequence"/>
</dbReference>
<proteinExistence type="predicted"/>
<dbReference type="RefSeq" id="WP_117142238.1">
    <property type="nucleotide sequence ID" value="NZ_CAKXKJ010000016.1"/>
</dbReference>
<dbReference type="OrthoDB" id="9801008at2"/>
<comment type="caution">
    <text evidence="1">The sequence shown here is derived from an EMBL/GenBank/DDBJ whole genome shotgun (WGS) entry which is preliminary data.</text>
</comment>
<reference evidence="1 2" key="1">
    <citation type="submission" date="2018-07" db="EMBL/GenBank/DDBJ databases">
        <title>GABA Modulating Bacteria of the Human Gut Microbiota.</title>
        <authorList>
            <person name="Strandwitz P."/>
            <person name="Kim K.H."/>
            <person name="Terekhova D."/>
            <person name="Liu J.K."/>
            <person name="Sharma A."/>
            <person name="Levering J."/>
            <person name="Mcdonald D."/>
            <person name="Dietrich D."/>
            <person name="Ramadhar T.R."/>
            <person name="Lekbua A."/>
            <person name="Mroue N."/>
            <person name="Liston C."/>
            <person name="Stewart E.J."/>
            <person name="Dubin M.J."/>
            <person name="Zengler K."/>
            <person name="Knight R."/>
            <person name="Gilbert J.A."/>
            <person name="Clardy J."/>
            <person name="Lewis K."/>
        </authorList>
    </citation>
    <scope>NUCLEOTIDE SEQUENCE [LARGE SCALE GENOMIC DNA]</scope>
    <source>
        <strain evidence="1 2">KLE1738</strain>
    </source>
</reference>
<sequence>MKKHHTVSLTLLALVLSVGLFSLYRNIGGGQLAEDFQFVTEPSQTYTPQEISDAADAVVRSFKDFRGATMTTLRYVDGASSSEKDNWAERYDKDQGLYFTCDFVTDDTAEQSHLNANSNYQDWSWRVARSNGGHWTIVSSGQG</sequence>
<dbReference type="EMBL" id="QQRQ01000009">
    <property type="protein sequence ID" value="RFT06495.1"/>
    <property type="molecule type" value="Genomic_DNA"/>
</dbReference>
<accession>A0A3E2B3D0</accession>
<evidence type="ECO:0000313" key="2">
    <source>
        <dbReference type="Proteomes" id="UP000260649"/>
    </source>
</evidence>
<keyword evidence="2" id="KW-1185">Reference proteome</keyword>
<organism evidence="1 2">
    <name type="scientific">Evtepia gabavorous</name>
    <dbReference type="NCBI Taxonomy" id="2211183"/>
    <lineage>
        <taxon>Bacteria</taxon>
        <taxon>Bacillati</taxon>
        <taxon>Bacillota</taxon>
        <taxon>Clostridia</taxon>
        <taxon>Eubacteriales</taxon>
        <taxon>Evtepia</taxon>
    </lineage>
</organism>
<evidence type="ECO:0008006" key="3">
    <source>
        <dbReference type="Google" id="ProtNLM"/>
    </source>
</evidence>
<gene>
    <name evidence="1" type="ORF">DV520_06785</name>
</gene>
<dbReference type="GeneID" id="97995435"/>
<dbReference type="AlphaFoldDB" id="A0A3E2B3D0"/>
<evidence type="ECO:0000313" key="1">
    <source>
        <dbReference type="EMBL" id="RFT06495.1"/>
    </source>
</evidence>